<dbReference type="GO" id="GO:0003700">
    <property type="term" value="F:DNA-binding transcription factor activity"/>
    <property type="evidence" value="ECO:0007669"/>
    <property type="project" value="InterPro"/>
</dbReference>
<feature type="domain" description="HTH gntR-type" evidence="5">
    <location>
        <begin position="9"/>
        <end position="76"/>
    </location>
</feature>
<keyword evidence="3" id="KW-0804">Transcription</keyword>
<dbReference type="SMART" id="SM00895">
    <property type="entry name" value="FCD"/>
    <property type="match status" value="1"/>
</dbReference>
<feature type="region of interest" description="Disordered" evidence="4">
    <location>
        <begin position="198"/>
        <end position="236"/>
    </location>
</feature>
<dbReference type="AlphaFoldDB" id="A0A1H0Q025"/>
<gene>
    <name evidence="6" type="ORF">SAMN05216259_11777</name>
</gene>
<dbReference type="SMART" id="SM00345">
    <property type="entry name" value="HTH_GNTR"/>
    <property type="match status" value="1"/>
</dbReference>
<dbReference type="Gene3D" id="1.10.10.10">
    <property type="entry name" value="Winged helix-like DNA-binding domain superfamily/Winged helix DNA-binding domain"/>
    <property type="match status" value="1"/>
</dbReference>
<dbReference type="PANTHER" id="PTHR43537">
    <property type="entry name" value="TRANSCRIPTIONAL REGULATOR, GNTR FAMILY"/>
    <property type="match status" value="1"/>
</dbReference>
<keyword evidence="7" id="KW-1185">Reference proteome</keyword>
<dbReference type="Gene3D" id="1.20.120.530">
    <property type="entry name" value="GntR ligand-binding domain-like"/>
    <property type="match status" value="1"/>
</dbReference>
<dbReference type="STRING" id="310781.SAMN05216259_11777"/>
<keyword evidence="1" id="KW-0805">Transcription regulation</keyword>
<proteinExistence type="predicted"/>
<evidence type="ECO:0000256" key="2">
    <source>
        <dbReference type="ARBA" id="ARBA00023125"/>
    </source>
</evidence>
<evidence type="ECO:0000313" key="6">
    <source>
        <dbReference type="EMBL" id="SDP10664.1"/>
    </source>
</evidence>
<dbReference type="InterPro" id="IPR000524">
    <property type="entry name" value="Tscrpt_reg_HTH_GntR"/>
</dbReference>
<dbReference type="PANTHER" id="PTHR43537:SF24">
    <property type="entry name" value="GLUCONATE OPERON TRANSCRIPTIONAL REPRESSOR"/>
    <property type="match status" value="1"/>
</dbReference>
<dbReference type="InterPro" id="IPR008920">
    <property type="entry name" value="TF_FadR/GntR_C"/>
</dbReference>
<dbReference type="Pfam" id="PF00392">
    <property type="entry name" value="GntR"/>
    <property type="match status" value="1"/>
</dbReference>
<accession>A0A1H0Q025</accession>
<dbReference type="InterPro" id="IPR011711">
    <property type="entry name" value="GntR_C"/>
</dbReference>
<dbReference type="InterPro" id="IPR036388">
    <property type="entry name" value="WH-like_DNA-bd_sf"/>
</dbReference>
<name>A0A1H0Q025_9ACTN</name>
<evidence type="ECO:0000313" key="7">
    <source>
        <dbReference type="Proteomes" id="UP000199341"/>
    </source>
</evidence>
<keyword evidence="2" id="KW-0238">DNA-binding</keyword>
<dbReference type="InterPro" id="IPR036390">
    <property type="entry name" value="WH_DNA-bd_sf"/>
</dbReference>
<dbReference type="Pfam" id="PF07729">
    <property type="entry name" value="FCD"/>
    <property type="match status" value="1"/>
</dbReference>
<reference evidence="6 7" key="1">
    <citation type="submission" date="2016-10" db="EMBL/GenBank/DDBJ databases">
        <authorList>
            <person name="de Groot N.N."/>
        </authorList>
    </citation>
    <scope>NUCLEOTIDE SEQUENCE [LARGE SCALE GENOMIC DNA]</scope>
    <source>
        <strain evidence="6 7">CGMCC 4.2022</strain>
    </source>
</reference>
<evidence type="ECO:0000256" key="3">
    <source>
        <dbReference type="ARBA" id="ARBA00023163"/>
    </source>
</evidence>
<dbReference type="SUPFAM" id="SSF46785">
    <property type="entry name" value="Winged helix' DNA-binding domain"/>
    <property type="match status" value="1"/>
</dbReference>
<dbReference type="SUPFAM" id="SSF48008">
    <property type="entry name" value="GntR ligand-binding domain-like"/>
    <property type="match status" value="1"/>
</dbReference>
<evidence type="ECO:0000256" key="1">
    <source>
        <dbReference type="ARBA" id="ARBA00023015"/>
    </source>
</evidence>
<dbReference type="GO" id="GO:0003677">
    <property type="term" value="F:DNA binding"/>
    <property type="evidence" value="ECO:0007669"/>
    <property type="project" value="UniProtKB-KW"/>
</dbReference>
<dbReference type="Proteomes" id="UP000199341">
    <property type="component" value="Unassembled WGS sequence"/>
</dbReference>
<dbReference type="PROSITE" id="PS50949">
    <property type="entry name" value="HTH_GNTR"/>
    <property type="match status" value="1"/>
</dbReference>
<feature type="compositionally biased region" description="Basic and acidic residues" evidence="4">
    <location>
        <begin position="198"/>
        <end position="212"/>
    </location>
</feature>
<dbReference type="EMBL" id="FNIE01000017">
    <property type="protein sequence ID" value="SDP10664.1"/>
    <property type="molecule type" value="Genomic_DNA"/>
</dbReference>
<evidence type="ECO:0000259" key="5">
    <source>
        <dbReference type="PROSITE" id="PS50949"/>
    </source>
</evidence>
<sequence>MPRVTIERRTYKEQAYREIRRMIVEGDLTPGTKVVVRMLSERLRLSPTPIKAALAGLERDGFLTTFAHRGYFVPEVAVRDMREIYELREALDGIAARKAAALPGVETFVQGTLQPLYDEQRRLLEEEDGAGYSDVDIEFHRAIWHVADNVRLLQFMDNLGGQLRFGSGSSSQVPGRIRHALGEHAAIMAAIAEGRPADAERLSREHVRHAAEAFEDSSAPADPAGARVPKRRSAEH</sequence>
<protein>
    <submittedName>
        <fullName evidence="6">Transcriptional regulator, GntR family</fullName>
    </submittedName>
</protein>
<organism evidence="6 7">
    <name type="scientific">Actinacidiphila guanduensis</name>
    <dbReference type="NCBI Taxonomy" id="310781"/>
    <lineage>
        <taxon>Bacteria</taxon>
        <taxon>Bacillati</taxon>
        <taxon>Actinomycetota</taxon>
        <taxon>Actinomycetes</taxon>
        <taxon>Kitasatosporales</taxon>
        <taxon>Streptomycetaceae</taxon>
        <taxon>Actinacidiphila</taxon>
    </lineage>
</organism>
<evidence type="ECO:0000256" key="4">
    <source>
        <dbReference type="SAM" id="MobiDB-lite"/>
    </source>
</evidence>
<dbReference type="OrthoDB" id="5182935at2"/>